<feature type="region of interest" description="Disordered" evidence="2">
    <location>
        <begin position="371"/>
        <end position="390"/>
    </location>
</feature>
<gene>
    <name evidence="5" type="ORF">OB2597_13368</name>
</gene>
<organism evidence="5 6">
    <name type="scientific">Pseudooceanicola batsensis (strain ATCC BAA-863 / DSM 15984 / KCTC 12145 / HTCC2597)</name>
    <name type="common">Oceanicola batsensis</name>
    <dbReference type="NCBI Taxonomy" id="252305"/>
    <lineage>
        <taxon>Bacteria</taxon>
        <taxon>Pseudomonadati</taxon>
        <taxon>Pseudomonadota</taxon>
        <taxon>Alphaproteobacteria</taxon>
        <taxon>Rhodobacterales</taxon>
        <taxon>Paracoccaceae</taxon>
        <taxon>Pseudooceanicola</taxon>
    </lineage>
</organism>
<dbReference type="RefSeq" id="WP_009806890.1">
    <property type="nucleotide sequence ID" value="NZ_CH724131.1"/>
</dbReference>
<dbReference type="SUPFAM" id="SSF52129">
    <property type="entry name" value="Caspase-like"/>
    <property type="match status" value="1"/>
</dbReference>
<dbReference type="Gene3D" id="3.40.50.1460">
    <property type="match status" value="1"/>
</dbReference>
<dbReference type="PANTHER" id="PTHR22576">
    <property type="entry name" value="MUCOSA ASSOCIATED LYMPHOID TISSUE LYMPHOMA TRANSLOCATION PROTEIN 1/PARACASPASE"/>
    <property type="match status" value="1"/>
</dbReference>
<dbReference type="SMART" id="SM00115">
    <property type="entry name" value="CASc"/>
    <property type="match status" value="1"/>
</dbReference>
<feature type="region of interest" description="Disordered" evidence="2">
    <location>
        <begin position="302"/>
        <end position="326"/>
    </location>
</feature>
<keyword evidence="3" id="KW-0732">Signal</keyword>
<evidence type="ECO:0000313" key="6">
    <source>
        <dbReference type="Proteomes" id="UP000004318"/>
    </source>
</evidence>
<dbReference type="GO" id="GO:0006508">
    <property type="term" value="P:proteolysis"/>
    <property type="evidence" value="ECO:0007669"/>
    <property type="project" value="InterPro"/>
</dbReference>
<reference evidence="5 6" key="1">
    <citation type="journal article" date="2010" name="J. Bacteriol.">
        <title>Genome sequences of Oceanicola granulosus HTCC2516(T) and Oceanicola batsensis HTCC2597(TDelta).</title>
        <authorList>
            <person name="Thrash J.C."/>
            <person name="Cho J.C."/>
            <person name="Vergin K.L."/>
            <person name="Giovannoni S.J."/>
        </authorList>
    </citation>
    <scope>NUCLEOTIDE SEQUENCE [LARGE SCALE GENOMIC DNA]</scope>
    <source>
        <strain evidence="6">ATCC BAA-863 / DSM 15984 / KCTC 12145 / HTCC2597</strain>
    </source>
</reference>
<evidence type="ECO:0000313" key="5">
    <source>
        <dbReference type="EMBL" id="EAQ03136.1"/>
    </source>
</evidence>
<dbReference type="GO" id="GO:0004197">
    <property type="term" value="F:cysteine-type endopeptidase activity"/>
    <property type="evidence" value="ECO:0007669"/>
    <property type="project" value="InterPro"/>
</dbReference>
<dbReference type="EMBL" id="AAMO01000005">
    <property type="protein sequence ID" value="EAQ03136.1"/>
    <property type="molecule type" value="Genomic_DNA"/>
</dbReference>
<dbReference type="InterPro" id="IPR011600">
    <property type="entry name" value="Pept_C14_caspase"/>
</dbReference>
<dbReference type="OrthoDB" id="9816009at2"/>
<sequence length="493" mass="53503">MRTVFAIIMLLATLPAAAEERIALVIGNAQYAQVASLDNASNDAGLIAGRLRALDFDVTLLTDATEVDMKRAVAQFGRDLRAGGEDAVGLFYYAGHGVQSFGANYLVPVDASLTVAADLDLVGVEASTVLRQMASARNRTNIVILDACRNNPFDDIPDMDDNGLAEMKAPTGTFLSYATAPGAVALDGVSDNSPFTRALAETILEQDKPIEQVFKDVRVKVIAETGGAQTPWDTSSLTRDFVFLAGERLTPEEAAEERLWVSVQQTRDPIQYMLFLRSYPDGRYHEQARLALNAALADELDAGQEAPEPTSQAAPAPQPDVATPAGSEAEMMEIARASGAIADYQAYLDAYPEGVFAELVKIEIAAIRERQAKDPERPAEPRQQAAAPAPAPVPVDYDVFFDRPLEHGAAEIVGKTIMEVATSSPVFPPIEGLPEELWKEQSCSNCHQWTRADLCEQAKFYNREVAARSLQKEHPFGGSFKRNLKIWADGGCR</sequence>
<dbReference type="PANTHER" id="PTHR22576:SF37">
    <property type="entry name" value="MUCOSA-ASSOCIATED LYMPHOID TISSUE LYMPHOMA TRANSLOCATION PROTEIN 1"/>
    <property type="match status" value="1"/>
</dbReference>
<evidence type="ECO:0000259" key="4">
    <source>
        <dbReference type="PROSITE" id="PS50208"/>
    </source>
</evidence>
<dbReference type="InterPro" id="IPR015917">
    <property type="entry name" value="Pept_C14A"/>
</dbReference>
<comment type="caution">
    <text evidence="5">The sequence shown here is derived from an EMBL/GenBank/DDBJ whole genome shotgun (WGS) entry which is preliminary data.</text>
</comment>
<dbReference type="Pfam" id="PF00656">
    <property type="entry name" value="Peptidase_C14"/>
    <property type="match status" value="1"/>
</dbReference>
<proteinExistence type="inferred from homology"/>
<dbReference type="STRING" id="252305.OB2597_13368"/>
<dbReference type="InterPro" id="IPR052039">
    <property type="entry name" value="Caspase-related_regulators"/>
</dbReference>
<dbReference type="HOGENOM" id="CLU_555317_0_0_5"/>
<comment type="similarity">
    <text evidence="1">Belongs to the peptidase C14A family.</text>
</comment>
<accession>A3TYA2</accession>
<dbReference type="eggNOG" id="COG4249">
    <property type="taxonomic scope" value="Bacteria"/>
</dbReference>
<feature type="chain" id="PRO_5002658834" description="Caspase family p20 domain-containing protein" evidence="3">
    <location>
        <begin position="19"/>
        <end position="493"/>
    </location>
</feature>
<dbReference type="InterPro" id="IPR029030">
    <property type="entry name" value="Caspase-like_dom_sf"/>
</dbReference>
<dbReference type="AlphaFoldDB" id="A3TYA2"/>
<keyword evidence="6" id="KW-1185">Reference proteome</keyword>
<feature type="signal peptide" evidence="3">
    <location>
        <begin position="1"/>
        <end position="18"/>
    </location>
</feature>
<name>A3TYA2_PSEBH</name>
<evidence type="ECO:0000256" key="2">
    <source>
        <dbReference type="SAM" id="MobiDB-lite"/>
    </source>
</evidence>
<evidence type="ECO:0000256" key="3">
    <source>
        <dbReference type="SAM" id="SignalP"/>
    </source>
</evidence>
<dbReference type="PROSITE" id="PS50208">
    <property type="entry name" value="CASPASE_P20"/>
    <property type="match status" value="1"/>
</dbReference>
<protein>
    <recommendedName>
        <fullName evidence="4">Caspase family p20 domain-containing protein</fullName>
    </recommendedName>
</protein>
<feature type="domain" description="Caspase family p20" evidence="4">
    <location>
        <begin position="19"/>
        <end position="152"/>
    </location>
</feature>
<dbReference type="Proteomes" id="UP000004318">
    <property type="component" value="Unassembled WGS sequence"/>
</dbReference>
<feature type="compositionally biased region" description="Basic and acidic residues" evidence="2">
    <location>
        <begin position="371"/>
        <end position="380"/>
    </location>
</feature>
<evidence type="ECO:0000256" key="1">
    <source>
        <dbReference type="ARBA" id="ARBA00010134"/>
    </source>
</evidence>
<dbReference type="InterPro" id="IPR001309">
    <property type="entry name" value="Pept_C14_p20"/>
</dbReference>